<evidence type="ECO:0000313" key="3">
    <source>
        <dbReference type="EMBL" id="SVB74566.1"/>
    </source>
</evidence>
<dbReference type="SUPFAM" id="SSF50494">
    <property type="entry name" value="Trypsin-like serine proteases"/>
    <property type="match status" value="1"/>
</dbReference>
<evidence type="ECO:0000256" key="2">
    <source>
        <dbReference type="ARBA" id="ARBA00022801"/>
    </source>
</evidence>
<dbReference type="PANTHER" id="PTHR43343">
    <property type="entry name" value="PEPTIDASE S12"/>
    <property type="match status" value="1"/>
</dbReference>
<dbReference type="EMBL" id="UINC01055552">
    <property type="protein sequence ID" value="SVB74566.1"/>
    <property type="molecule type" value="Genomic_DNA"/>
</dbReference>
<dbReference type="GO" id="GO:0006508">
    <property type="term" value="P:proteolysis"/>
    <property type="evidence" value="ECO:0007669"/>
    <property type="project" value="UniProtKB-KW"/>
</dbReference>
<gene>
    <name evidence="3" type="ORF">METZ01_LOCUS227420</name>
</gene>
<reference evidence="3" key="1">
    <citation type="submission" date="2018-05" db="EMBL/GenBank/DDBJ databases">
        <authorList>
            <person name="Lanie J.A."/>
            <person name="Ng W.-L."/>
            <person name="Kazmierczak K.M."/>
            <person name="Andrzejewski T.M."/>
            <person name="Davidsen T.M."/>
            <person name="Wayne K.J."/>
            <person name="Tettelin H."/>
            <person name="Glass J.I."/>
            <person name="Rusch D."/>
            <person name="Podicherti R."/>
            <person name="Tsui H.-C.T."/>
            <person name="Winkler M.E."/>
        </authorList>
    </citation>
    <scope>NUCLEOTIDE SEQUENCE</scope>
</reference>
<sequence>MPNIKTYGLICFSIIIFLCTTNNISATENDNVFVEARDDLKFESIIKNAKQSIVLISTNPYKDPDTNPLHTGLCSGVVVNEVGHILTNFHCIFKQIYIKVVYYDLTDWQSYDVEVIGTDPLADLALLKVLGKKEKIPYLKFASNIENLPEGSEVFALGHPMGMIWTVTKGIVSSNARYSKHPYIKSLQTDAAINKGNSGGPLMNMKGEIVGINTLMLSKVNQNAGIGLAVRGDVVKNSYETMLLHGKVERPAVGVQVMVMGSKKYRKEILKKFPDIKPEWVPNTHG</sequence>
<dbReference type="InterPro" id="IPR009003">
    <property type="entry name" value="Peptidase_S1_PA"/>
</dbReference>
<dbReference type="GO" id="GO:0004252">
    <property type="term" value="F:serine-type endopeptidase activity"/>
    <property type="evidence" value="ECO:0007669"/>
    <property type="project" value="InterPro"/>
</dbReference>
<accession>A0A382GH99</accession>
<evidence type="ECO:0008006" key="4">
    <source>
        <dbReference type="Google" id="ProtNLM"/>
    </source>
</evidence>
<keyword evidence="1" id="KW-0645">Protease</keyword>
<name>A0A382GH99_9ZZZZ</name>
<proteinExistence type="predicted"/>
<dbReference type="InterPro" id="IPR051201">
    <property type="entry name" value="Chloro_Bact_Ser_Proteases"/>
</dbReference>
<dbReference type="AlphaFoldDB" id="A0A382GH99"/>
<dbReference type="Gene3D" id="2.40.10.120">
    <property type="match status" value="1"/>
</dbReference>
<dbReference type="Pfam" id="PF13365">
    <property type="entry name" value="Trypsin_2"/>
    <property type="match status" value="1"/>
</dbReference>
<dbReference type="PRINTS" id="PR00834">
    <property type="entry name" value="PROTEASES2C"/>
</dbReference>
<organism evidence="3">
    <name type="scientific">marine metagenome</name>
    <dbReference type="NCBI Taxonomy" id="408172"/>
    <lineage>
        <taxon>unclassified sequences</taxon>
        <taxon>metagenomes</taxon>
        <taxon>ecological metagenomes</taxon>
    </lineage>
</organism>
<dbReference type="InterPro" id="IPR001940">
    <property type="entry name" value="Peptidase_S1C"/>
</dbReference>
<dbReference type="PANTHER" id="PTHR43343:SF3">
    <property type="entry name" value="PROTEASE DO-LIKE 8, CHLOROPLASTIC"/>
    <property type="match status" value="1"/>
</dbReference>
<protein>
    <recommendedName>
        <fullName evidence="4">PDZ domain-containing protein</fullName>
    </recommendedName>
</protein>
<evidence type="ECO:0000256" key="1">
    <source>
        <dbReference type="ARBA" id="ARBA00022670"/>
    </source>
</evidence>
<feature type="non-terminal residue" evidence="3">
    <location>
        <position position="286"/>
    </location>
</feature>
<keyword evidence="2" id="KW-0378">Hydrolase</keyword>